<dbReference type="AlphaFoldDB" id="A0A192H2N1"/>
<evidence type="ECO:0000313" key="6">
    <source>
        <dbReference type="Proteomes" id="UP000078582"/>
    </source>
</evidence>
<feature type="transmembrane region" description="Helical" evidence="3">
    <location>
        <begin position="82"/>
        <end position="105"/>
    </location>
</feature>
<evidence type="ECO:0000256" key="1">
    <source>
        <dbReference type="ARBA" id="ARBA00004127"/>
    </source>
</evidence>
<feature type="transmembrane region" description="Helical" evidence="3">
    <location>
        <begin position="166"/>
        <end position="187"/>
    </location>
</feature>
<reference evidence="5 6" key="1">
    <citation type="submission" date="2016-03" db="EMBL/GenBank/DDBJ databases">
        <title>Pediococcus and Lactobacillus from brewery environment - whole genome sequencing and assembly.</title>
        <authorList>
            <person name="Behr J."/>
            <person name="Geissler A.J."/>
            <person name="Vogel R.F."/>
        </authorList>
    </citation>
    <scope>NUCLEOTIDE SEQUENCE [LARGE SCALE GENOMIC DNA]</scope>
    <source>
        <strain evidence="5 6">TMW 1.1989</strain>
    </source>
</reference>
<feature type="transmembrane region" description="Helical" evidence="3">
    <location>
        <begin position="229"/>
        <end position="248"/>
    </location>
</feature>
<evidence type="ECO:0000256" key="3">
    <source>
        <dbReference type="SAM" id="Phobius"/>
    </source>
</evidence>
<organism evidence="5 6">
    <name type="scientific">Loigolactobacillus backii</name>
    <dbReference type="NCBI Taxonomy" id="375175"/>
    <lineage>
        <taxon>Bacteria</taxon>
        <taxon>Bacillati</taxon>
        <taxon>Bacillota</taxon>
        <taxon>Bacilli</taxon>
        <taxon>Lactobacillales</taxon>
        <taxon>Lactobacillaceae</taxon>
        <taxon>Loigolactobacillus</taxon>
    </lineage>
</organism>
<evidence type="ECO:0000256" key="2">
    <source>
        <dbReference type="ARBA" id="ARBA00007362"/>
    </source>
</evidence>
<name>A0A192H2N1_9LACO</name>
<dbReference type="OrthoDB" id="5604143at2"/>
<keyword evidence="3" id="KW-0812">Transmembrane</keyword>
<feature type="transmembrane region" description="Helical" evidence="3">
    <location>
        <begin position="111"/>
        <end position="129"/>
    </location>
</feature>
<feature type="transmembrane region" description="Helical" evidence="3">
    <location>
        <begin position="255"/>
        <end position="278"/>
    </location>
</feature>
<comment type="similarity">
    <text evidence="2">Belongs to the EamA transporter family.</text>
</comment>
<dbReference type="EMBL" id="CP014873">
    <property type="protein sequence ID" value="ANK62538.1"/>
    <property type="molecule type" value="Genomic_DNA"/>
</dbReference>
<protein>
    <recommendedName>
        <fullName evidence="4">EamA domain-containing protein</fullName>
    </recommendedName>
</protein>
<feature type="transmembrane region" description="Helical" evidence="3">
    <location>
        <begin position="136"/>
        <end position="154"/>
    </location>
</feature>
<proteinExistence type="inferred from homology"/>
<gene>
    <name evidence="5" type="ORF">AYR53_07015</name>
</gene>
<keyword evidence="3" id="KW-1133">Transmembrane helix</keyword>
<feature type="transmembrane region" description="Helical" evidence="3">
    <location>
        <begin position="284"/>
        <end position="301"/>
    </location>
</feature>
<keyword evidence="6" id="KW-1185">Reference proteome</keyword>
<dbReference type="Pfam" id="PF00892">
    <property type="entry name" value="EamA"/>
    <property type="match status" value="1"/>
</dbReference>
<dbReference type="PANTHER" id="PTHR22911">
    <property type="entry name" value="ACYL-MALONYL CONDENSING ENZYME-RELATED"/>
    <property type="match status" value="1"/>
</dbReference>
<feature type="transmembrane region" description="Helical" evidence="3">
    <location>
        <begin position="38"/>
        <end position="61"/>
    </location>
</feature>
<dbReference type="RefSeq" id="WP_068281013.1">
    <property type="nucleotide sequence ID" value="NZ_CP014873.1"/>
</dbReference>
<dbReference type="GO" id="GO:0016020">
    <property type="term" value="C:membrane"/>
    <property type="evidence" value="ECO:0007669"/>
    <property type="project" value="InterPro"/>
</dbReference>
<feature type="transmembrane region" description="Helical" evidence="3">
    <location>
        <begin position="199"/>
        <end position="217"/>
    </location>
</feature>
<dbReference type="InterPro" id="IPR000620">
    <property type="entry name" value="EamA_dom"/>
</dbReference>
<dbReference type="InterPro" id="IPR037185">
    <property type="entry name" value="EmrE-like"/>
</dbReference>
<feature type="domain" description="EamA" evidence="4">
    <location>
        <begin position="7"/>
        <end position="151"/>
    </location>
</feature>
<keyword evidence="3" id="KW-0472">Membrane</keyword>
<feature type="transmembrane region" description="Helical" evidence="3">
    <location>
        <begin position="12"/>
        <end position="32"/>
    </location>
</feature>
<dbReference type="STRING" id="375175.AYR53_07015"/>
<dbReference type="GeneID" id="42982001"/>
<dbReference type="PANTHER" id="PTHR22911:SF137">
    <property type="entry name" value="SOLUTE CARRIER FAMILY 35 MEMBER G2-RELATED"/>
    <property type="match status" value="1"/>
</dbReference>
<evidence type="ECO:0000313" key="5">
    <source>
        <dbReference type="EMBL" id="ANK62538.1"/>
    </source>
</evidence>
<dbReference type="SUPFAM" id="SSF103481">
    <property type="entry name" value="Multidrug resistance efflux transporter EmrE"/>
    <property type="match status" value="2"/>
</dbReference>
<accession>A0A192H2N1</accession>
<sequence>MKQSEASGNVFGLTGGLLWGLDTVLIGVILGLSPFKHYLVIAPLVATFLHDTFSSLWMLLYTGVAHNFKLLGQALVSRSGRFVMLAALFGGPIGMTGYVLAIHYIGASNTAVISAMYPAVGALFSYLFLHERLKLRGVFGLCLAIIATMILGFTTSETPHNNLLGFMFAMLCVIGWGCESVICSYGMKNDVLPDVALQIRQLVSAFTYAAIIMPLVNGYPLVGVVLKQPVIGLLVLTALAGTSSYLCYYRSINIVGPIVAMGLNISYSAWAILIGIFFGNGIDFKTFLLAILIIIGSILTTDNPREFFKLFLRK</sequence>
<dbReference type="Proteomes" id="UP000078582">
    <property type="component" value="Chromosome"/>
</dbReference>
<evidence type="ECO:0000259" key="4">
    <source>
        <dbReference type="Pfam" id="PF00892"/>
    </source>
</evidence>
<dbReference type="Gene3D" id="1.10.3730.20">
    <property type="match status" value="1"/>
</dbReference>
<comment type="subcellular location">
    <subcellularLocation>
        <location evidence="1">Endomembrane system</location>
        <topology evidence="1">Multi-pass membrane protein</topology>
    </subcellularLocation>
</comment>